<dbReference type="InterPro" id="IPR027417">
    <property type="entry name" value="P-loop_NTPase"/>
</dbReference>
<name>A0A7E6F0X6_9MOLL</name>
<accession>A0A7E6F0X6</accession>
<comment type="similarity">
    <text evidence="1">Belongs to the sulfotransferase 1 family.</text>
</comment>
<dbReference type="Pfam" id="PF00685">
    <property type="entry name" value="Sulfotransfer_1"/>
    <property type="match status" value="1"/>
</dbReference>
<dbReference type="SUPFAM" id="SSF52540">
    <property type="entry name" value="P-loop containing nucleoside triphosphate hydrolases"/>
    <property type="match status" value="1"/>
</dbReference>
<evidence type="ECO:0000256" key="2">
    <source>
        <dbReference type="ARBA" id="ARBA00022679"/>
    </source>
</evidence>
<protein>
    <submittedName>
        <fullName evidence="5">Sulfotransferase 6B1 isoform X1</fullName>
    </submittedName>
</protein>
<dbReference type="AlphaFoldDB" id="A0A7E6F0X6"/>
<dbReference type="Gene3D" id="3.40.50.300">
    <property type="entry name" value="P-loop containing nucleotide triphosphate hydrolases"/>
    <property type="match status" value="1"/>
</dbReference>
<dbReference type="RefSeq" id="XP_036361208.1">
    <property type="nucleotide sequence ID" value="XM_036505315.1"/>
</dbReference>
<organism evidence="4 5">
    <name type="scientific">Octopus sinensis</name>
    <name type="common">East Asian common octopus</name>
    <dbReference type="NCBI Taxonomy" id="2607531"/>
    <lineage>
        <taxon>Eukaryota</taxon>
        <taxon>Metazoa</taxon>
        <taxon>Spiralia</taxon>
        <taxon>Lophotrochozoa</taxon>
        <taxon>Mollusca</taxon>
        <taxon>Cephalopoda</taxon>
        <taxon>Coleoidea</taxon>
        <taxon>Octopodiformes</taxon>
        <taxon>Octopoda</taxon>
        <taxon>Incirrata</taxon>
        <taxon>Octopodidae</taxon>
        <taxon>Octopus</taxon>
    </lineage>
</organism>
<gene>
    <name evidence="5" type="primary">LOC115215202</name>
</gene>
<dbReference type="PANTHER" id="PTHR11783">
    <property type="entry name" value="SULFOTRANSFERASE SULT"/>
    <property type="match status" value="1"/>
</dbReference>
<sequence>MLRFHSYNMPEVYHKDPAGCQLLSYDYNGFLVPPFPNVQEHLDKLPDMPVRDDDVFLLGYMKSGCHWMWEIAGMLVNGSADYNPEQKGVAMMELMDQEKLDQLPSPRVLNNHMFFHHLPREILTKKSKMILMTRNPRDVAVSAYHHLFQLKFMYQYDGDWNGFFELFLDGKLNYGSWFEYTQQWEKDIKDHPELPILIVKYEDLKKDPVSNVAKVAEFLGLPKNDQLFEDIADKCSFAKMKAVKPLLPEFFRTPGESLFRKGVVGDWKNWFTVSQEERFQVECDKFDKQSTLFSTTY</sequence>
<feature type="domain" description="Sulfotransferase" evidence="3">
    <location>
        <begin position="52"/>
        <end position="284"/>
    </location>
</feature>
<keyword evidence="4" id="KW-1185">Reference proteome</keyword>
<evidence type="ECO:0000256" key="1">
    <source>
        <dbReference type="ARBA" id="ARBA00005771"/>
    </source>
</evidence>
<keyword evidence="2" id="KW-0808">Transferase</keyword>
<reference evidence="5" key="1">
    <citation type="submission" date="2025-08" db="UniProtKB">
        <authorList>
            <consortium name="RefSeq"/>
        </authorList>
    </citation>
    <scope>IDENTIFICATION</scope>
</reference>
<evidence type="ECO:0000259" key="3">
    <source>
        <dbReference type="Pfam" id="PF00685"/>
    </source>
</evidence>
<dbReference type="Proteomes" id="UP000515154">
    <property type="component" value="Linkage group LG8"/>
</dbReference>
<dbReference type="InterPro" id="IPR000863">
    <property type="entry name" value="Sulfotransferase_dom"/>
</dbReference>
<evidence type="ECO:0000313" key="5">
    <source>
        <dbReference type="RefSeq" id="XP_036361208.1"/>
    </source>
</evidence>
<dbReference type="GO" id="GO:0008146">
    <property type="term" value="F:sulfotransferase activity"/>
    <property type="evidence" value="ECO:0007669"/>
    <property type="project" value="InterPro"/>
</dbReference>
<proteinExistence type="inferred from homology"/>
<evidence type="ECO:0000313" key="4">
    <source>
        <dbReference type="Proteomes" id="UP000515154"/>
    </source>
</evidence>